<evidence type="ECO:0000256" key="3">
    <source>
        <dbReference type="ARBA" id="ARBA00023163"/>
    </source>
</evidence>
<evidence type="ECO:0000259" key="4">
    <source>
        <dbReference type="PROSITE" id="PS01124"/>
    </source>
</evidence>
<dbReference type="InterPro" id="IPR009057">
    <property type="entry name" value="Homeodomain-like_sf"/>
</dbReference>
<keyword evidence="1" id="KW-0805">Transcription regulation</keyword>
<keyword evidence="2" id="KW-0238">DNA-binding</keyword>
<reference evidence="5 6" key="1">
    <citation type="submission" date="2016-01" db="EMBL/GenBank/DDBJ databases">
        <title>Characterization of the Clostridium difficile lineages that are prevalent in Hong Kong and China.</title>
        <authorList>
            <person name="Kwok J.S.-L."/>
            <person name="Lam W.-Y."/>
            <person name="Ip M."/>
            <person name="Chan T.-F."/>
            <person name="Hawkey P.M."/>
            <person name="Tsui S.K.-W."/>
        </authorList>
    </citation>
    <scope>NUCLEOTIDE SEQUENCE [LARGE SCALE GENOMIC DNA]</scope>
    <source>
        <strain evidence="5 6">300064</strain>
    </source>
</reference>
<dbReference type="GO" id="GO:0003700">
    <property type="term" value="F:DNA-binding transcription factor activity"/>
    <property type="evidence" value="ECO:0007669"/>
    <property type="project" value="InterPro"/>
</dbReference>
<dbReference type="SMART" id="SM00342">
    <property type="entry name" value="HTH_ARAC"/>
    <property type="match status" value="1"/>
</dbReference>
<organism evidence="5 6">
    <name type="scientific">Clostridium butyricum</name>
    <dbReference type="NCBI Taxonomy" id="1492"/>
    <lineage>
        <taxon>Bacteria</taxon>
        <taxon>Bacillati</taxon>
        <taxon>Bacillota</taxon>
        <taxon>Clostridia</taxon>
        <taxon>Eubacteriales</taxon>
        <taxon>Clostridiaceae</taxon>
        <taxon>Clostridium</taxon>
    </lineage>
</organism>
<evidence type="ECO:0000256" key="2">
    <source>
        <dbReference type="ARBA" id="ARBA00023125"/>
    </source>
</evidence>
<dbReference type="AlphaFoldDB" id="A0A2S7F774"/>
<dbReference type="RefSeq" id="WP_027635491.1">
    <property type="nucleotide sequence ID" value="NZ_CANCWB010000001.1"/>
</dbReference>
<dbReference type="SUPFAM" id="SSF46689">
    <property type="entry name" value="Homeodomain-like"/>
    <property type="match status" value="2"/>
</dbReference>
<dbReference type="Pfam" id="PF12833">
    <property type="entry name" value="HTH_18"/>
    <property type="match status" value="1"/>
</dbReference>
<dbReference type="Proteomes" id="UP000238081">
    <property type="component" value="Unassembled WGS sequence"/>
</dbReference>
<dbReference type="SUPFAM" id="SSF51215">
    <property type="entry name" value="Regulatory protein AraC"/>
    <property type="match status" value="1"/>
</dbReference>
<feature type="domain" description="HTH araC/xylS-type" evidence="4">
    <location>
        <begin position="190"/>
        <end position="288"/>
    </location>
</feature>
<proteinExistence type="predicted"/>
<comment type="caution">
    <text evidence="5">The sequence shown here is derived from an EMBL/GenBank/DDBJ whole genome shotgun (WGS) entry which is preliminary data.</text>
</comment>
<keyword evidence="3" id="KW-0804">Transcription</keyword>
<dbReference type="PANTHER" id="PTHR43280">
    <property type="entry name" value="ARAC-FAMILY TRANSCRIPTIONAL REGULATOR"/>
    <property type="match status" value="1"/>
</dbReference>
<dbReference type="PROSITE" id="PS01124">
    <property type="entry name" value="HTH_ARAC_FAMILY_2"/>
    <property type="match status" value="1"/>
</dbReference>
<dbReference type="Gene3D" id="1.10.10.60">
    <property type="entry name" value="Homeodomain-like"/>
    <property type="match status" value="2"/>
</dbReference>
<evidence type="ECO:0000313" key="6">
    <source>
        <dbReference type="Proteomes" id="UP000238081"/>
    </source>
</evidence>
<sequence length="294" mass="34425">MRYLHEIVEMNENIPAKIIIHNKFGGNIPTHWHKALELTYLTDGNFSCYINGKCNNICKNDLIIINSGDIHGINIKAKESSSGITIMISYDFLKHNYNGIDNIEFIINNNELMKESLKKLLCDLLNMYKNKIEQTTLDFNLISKDQLCGFYYLKVKSIIYEILFILLTYFKVNKDINITIKSQKYIDRFKKITQYIEQNYKENLALADVANYYGLSREHLARSFKKYMGITFSDYLNSIRLYNAYRQLITTDYSITQIGLDNGFPNVASFINKFKIVYGQTPNKYRYNIKNITN</sequence>
<accession>A0A2S7F774</accession>
<evidence type="ECO:0000313" key="5">
    <source>
        <dbReference type="EMBL" id="PPV12877.1"/>
    </source>
</evidence>
<dbReference type="PANTHER" id="PTHR43280:SF2">
    <property type="entry name" value="HTH-TYPE TRANSCRIPTIONAL REGULATOR EXSA"/>
    <property type="match status" value="1"/>
</dbReference>
<protein>
    <recommendedName>
        <fullName evidence="4">HTH araC/xylS-type domain-containing protein</fullName>
    </recommendedName>
</protein>
<dbReference type="InterPro" id="IPR037923">
    <property type="entry name" value="HTH-like"/>
</dbReference>
<evidence type="ECO:0000256" key="1">
    <source>
        <dbReference type="ARBA" id="ARBA00023015"/>
    </source>
</evidence>
<dbReference type="InterPro" id="IPR014710">
    <property type="entry name" value="RmlC-like_jellyroll"/>
</dbReference>
<name>A0A2S7F774_CLOBU</name>
<dbReference type="InterPro" id="IPR018060">
    <property type="entry name" value="HTH_AraC"/>
</dbReference>
<dbReference type="GO" id="GO:0043565">
    <property type="term" value="F:sequence-specific DNA binding"/>
    <property type="evidence" value="ECO:0007669"/>
    <property type="project" value="InterPro"/>
</dbReference>
<gene>
    <name evidence="5" type="ORF">AWN73_17650</name>
</gene>
<dbReference type="Gene3D" id="2.60.120.10">
    <property type="entry name" value="Jelly Rolls"/>
    <property type="match status" value="1"/>
</dbReference>
<dbReference type="EMBL" id="LRDH01000131">
    <property type="protein sequence ID" value="PPV12877.1"/>
    <property type="molecule type" value="Genomic_DNA"/>
</dbReference>